<feature type="domain" description="Cas12f1-like TNB" evidence="3">
    <location>
        <begin position="738"/>
        <end position="816"/>
    </location>
</feature>
<name>A0AB34IM50_PRYPA</name>
<reference evidence="4 5" key="1">
    <citation type="journal article" date="2024" name="Science">
        <title>Giant polyketide synthase enzymes in the biosynthesis of giant marine polyether toxins.</title>
        <authorList>
            <person name="Fallon T.R."/>
            <person name="Shende V.V."/>
            <person name="Wierzbicki I.H."/>
            <person name="Pendleton A.L."/>
            <person name="Watervoot N.F."/>
            <person name="Auber R.P."/>
            <person name="Gonzalez D.J."/>
            <person name="Wisecaver J.H."/>
            <person name="Moore B.S."/>
        </authorList>
    </citation>
    <scope>NUCLEOTIDE SEQUENCE [LARGE SCALE GENOMIC DNA]</scope>
    <source>
        <strain evidence="4 5">12B1</strain>
    </source>
</reference>
<accession>A0AB34IM50</accession>
<comment type="caution">
    <text evidence="4">The sequence shown here is derived from an EMBL/GenBank/DDBJ whole genome shotgun (WGS) entry which is preliminary data.</text>
</comment>
<sequence>MEAAELRTIPCAFAKLVPDPEHARLIADAAHRCHLATTLAYELVNVHIRRCLDDDLPLPVFKDTWFKQCLMAVTRNGKGEQSANISEEVQQTHAMLPPYSPPCRTAIDNVLKHSANTMCASFLNNLRLHFWKRVARYVRHIHAPVVRDSSGEIVDDGLTRAQRKTRSLRLAQVATDVVSLEPLTIDGTRSTGRKARVGPRSPETYWEWISAARAAWGLDALAERTVTTDLDAAVAKYPRPFLVAGRAIAKVFERDGLRQTCWACPLRRKYRTCFATFDTRTMQELLRAGTRKHEKMMAEISKVKKRHAALRVLARERSAARRLALGDRAPRALPRFSREEAEEARRAWNPRHKNLRTAAVRLQITWREWLLRAHRITELEFDVPNMTRLRKLQMWVRWNGKLSRILERRIANSLYSKKECVAESVFDYSAIHPPKGMRPTATFMTDGTSARVYVSAAANGHGRKRKAASSRPDEAGEAAFAARGMFTVQEMVRSLQAVDAEKREQRLAQLQIVGLDPGKAELAVVHNIDHCSRAQWLERRVAALGPLPVTHLRKARNRRHRLRRKKRREGDVATADVATAQPEPRSPARQPETLWSCRYTLAQRRVESKTVLHEKRLVAEKKEATGVGECEKQLSAHTTTAPDTEGFVEYLRARREVDSTLRSFYDSGVYSRRAWRSFLLRQRSTARFIERIKAMRREGKQLCVSYGGWVEIASLAGSVNRGHPPCIGKRLRREIARHMLVVTVPEAWTSQTCGMCGGKCAADEAVDANYRIYRKQKQPKATPREVRRWSVRGLRRCTNENCRRYLNRDGNASRVIGRRGASLLRHGPSPVLQELRAVMDDEDREFDKLTSHVHS</sequence>
<dbReference type="AlphaFoldDB" id="A0AB34IM50"/>
<feature type="compositionally biased region" description="Basic residues" evidence="2">
    <location>
        <begin position="556"/>
        <end position="567"/>
    </location>
</feature>
<keyword evidence="1" id="KW-0238">DNA-binding</keyword>
<gene>
    <name evidence="4" type="ORF">AB1Y20_012700</name>
</gene>
<dbReference type="EMBL" id="JBGBPQ010000024">
    <property type="protein sequence ID" value="KAL1500023.1"/>
    <property type="molecule type" value="Genomic_DNA"/>
</dbReference>
<proteinExistence type="predicted"/>
<feature type="region of interest" description="Disordered" evidence="2">
    <location>
        <begin position="556"/>
        <end position="591"/>
    </location>
</feature>
<dbReference type="InterPro" id="IPR010095">
    <property type="entry name" value="Cas12f1-like_TNB"/>
</dbReference>
<protein>
    <recommendedName>
        <fullName evidence="3">Cas12f1-like TNB domain-containing protein</fullName>
    </recommendedName>
</protein>
<keyword evidence="5" id="KW-1185">Reference proteome</keyword>
<evidence type="ECO:0000256" key="2">
    <source>
        <dbReference type="SAM" id="MobiDB-lite"/>
    </source>
</evidence>
<organism evidence="4 5">
    <name type="scientific">Prymnesium parvum</name>
    <name type="common">Toxic golden alga</name>
    <dbReference type="NCBI Taxonomy" id="97485"/>
    <lineage>
        <taxon>Eukaryota</taxon>
        <taxon>Haptista</taxon>
        <taxon>Haptophyta</taxon>
        <taxon>Prymnesiophyceae</taxon>
        <taxon>Prymnesiales</taxon>
        <taxon>Prymnesiaceae</taxon>
        <taxon>Prymnesium</taxon>
    </lineage>
</organism>
<evidence type="ECO:0000256" key="1">
    <source>
        <dbReference type="ARBA" id="ARBA00023125"/>
    </source>
</evidence>
<evidence type="ECO:0000313" key="4">
    <source>
        <dbReference type="EMBL" id="KAL1500023.1"/>
    </source>
</evidence>
<evidence type="ECO:0000313" key="5">
    <source>
        <dbReference type="Proteomes" id="UP001515480"/>
    </source>
</evidence>
<dbReference type="Proteomes" id="UP001515480">
    <property type="component" value="Unassembled WGS sequence"/>
</dbReference>
<dbReference type="Pfam" id="PF07282">
    <property type="entry name" value="Cas12f1-like_TNB"/>
    <property type="match status" value="1"/>
</dbReference>
<evidence type="ECO:0000259" key="3">
    <source>
        <dbReference type="Pfam" id="PF07282"/>
    </source>
</evidence>